<keyword evidence="9" id="KW-1185">Reference proteome</keyword>
<dbReference type="Proteomes" id="UP000199159">
    <property type="component" value="Unassembled WGS sequence"/>
</dbReference>
<feature type="domain" description="Fe/B12 periplasmic-binding" evidence="7">
    <location>
        <begin position="89"/>
        <end position="348"/>
    </location>
</feature>
<evidence type="ECO:0000256" key="5">
    <source>
        <dbReference type="SAM" id="MobiDB-lite"/>
    </source>
</evidence>
<proteinExistence type="inferred from homology"/>
<feature type="region of interest" description="Disordered" evidence="5">
    <location>
        <begin position="26"/>
        <end position="76"/>
    </location>
</feature>
<dbReference type="InterPro" id="IPR002491">
    <property type="entry name" value="ABC_transptr_periplasmic_BD"/>
</dbReference>
<comment type="subcellular location">
    <subcellularLocation>
        <location evidence="1">Cell membrane</location>
        <topology evidence="1">Lipid-anchor</topology>
    </subcellularLocation>
</comment>
<dbReference type="GO" id="GO:1901678">
    <property type="term" value="P:iron coordination entity transport"/>
    <property type="evidence" value="ECO:0007669"/>
    <property type="project" value="UniProtKB-ARBA"/>
</dbReference>
<dbReference type="PROSITE" id="PS51257">
    <property type="entry name" value="PROKAR_LIPOPROTEIN"/>
    <property type="match status" value="1"/>
</dbReference>
<organism evidence="8 9">
    <name type="scientific">Litchfieldia salsa</name>
    <dbReference type="NCBI Taxonomy" id="930152"/>
    <lineage>
        <taxon>Bacteria</taxon>
        <taxon>Bacillati</taxon>
        <taxon>Bacillota</taxon>
        <taxon>Bacilli</taxon>
        <taxon>Bacillales</taxon>
        <taxon>Bacillaceae</taxon>
        <taxon>Litchfieldia</taxon>
    </lineage>
</organism>
<dbReference type="OrthoDB" id="63946at2"/>
<feature type="chain" id="PRO_5039463836" evidence="6">
    <location>
        <begin position="20"/>
        <end position="348"/>
    </location>
</feature>
<dbReference type="CDD" id="cd01140">
    <property type="entry name" value="FatB"/>
    <property type="match status" value="1"/>
</dbReference>
<evidence type="ECO:0000256" key="1">
    <source>
        <dbReference type="ARBA" id="ARBA00004193"/>
    </source>
</evidence>
<dbReference type="RefSeq" id="WP_090856110.1">
    <property type="nucleotide sequence ID" value="NZ_FNJU01000008.1"/>
</dbReference>
<gene>
    <name evidence="8" type="ORF">SAMN05216565_10815</name>
</gene>
<evidence type="ECO:0000313" key="8">
    <source>
        <dbReference type="EMBL" id="SDP82751.1"/>
    </source>
</evidence>
<evidence type="ECO:0000256" key="6">
    <source>
        <dbReference type="SAM" id="SignalP"/>
    </source>
</evidence>
<dbReference type="EMBL" id="FNJU01000008">
    <property type="protein sequence ID" value="SDP82751.1"/>
    <property type="molecule type" value="Genomic_DNA"/>
</dbReference>
<evidence type="ECO:0000259" key="7">
    <source>
        <dbReference type="PROSITE" id="PS50983"/>
    </source>
</evidence>
<name>A0A1H0VWX0_9BACI</name>
<dbReference type="InterPro" id="IPR033870">
    <property type="entry name" value="FatB"/>
</dbReference>
<feature type="compositionally biased region" description="Low complexity" evidence="5">
    <location>
        <begin position="26"/>
        <end position="43"/>
    </location>
</feature>
<accession>A0A1H0VWX0</accession>
<sequence length="348" mass="37809">MKKTYLFIALLAAMVLFLAACGSSEEATTSTEESTGTSTTEGTNTDAESEGDGPVYPMTVSPTVASSESRDGSESYSFEDVTFDKMPEKIAVFDYGFLDTLDALGVEGIVGVAKGTTMPANLEKYNGDEYGSLGSLKEPLLEDIAEMAPDVIFISGRQSAFYEELKEIAPVVFVGTSETDYWNTFLASVDLAAKMFGKEAEAEEFKGKFDSALEEVKALAGNYETSLVTMYNEGNLAGFATNSRFGYIYDIYGFKPVTDDIEASSHGSNFGFEALLEFNPQVLFVIDRTAAIGEKSNIDADMENEIVKKTEAFQNERIVYLDGALWYLSGGGLQSELAKIEEILAELK</sequence>
<dbReference type="InterPro" id="IPR051313">
    <property type="entry name" value="Bact_iron-sidero_bind"/>
</dbReference>
<keyword evidence="4 6" id="KW-0732">Signal</keyword>
<dbReference type="GO" id="GO:0005886">
    <property type="term" value="C:plasma membrane"/>
    <property type="evidence" value="ECO:0007669"/>
    <property type="project" value="UniProtKB-SubCell"/>
</dbReference>
<dbReference type="PROSITE" id="PS50983">
    <property type="entry name" value="FE_B12_PBP"/>
    <property type="match status" value="1"/>
</dbReference>
<dbReference type="PANTHER" id="PTHR30532">
    <property type="entry name" value="IRON III DICITRATE-BINDING PERIPLASMIC PROTEIN"/>
    <property type="match status" value="1"/>
</dbReference>
<reference evidence="9" key="1">
    <citation type="submission" date="2016-10" db="EMBL/GenBank/DDBJ databases">
        <authorList>
            <person name="Varghese N."/>
            <person name="Submissions S."/>
        </authorList>
    </citation>
    <scope>NUCLEOTIDE SEQUENCE [LARGE SCALE GENOMIC DNA]</scope>
    <source>
        <strain evidence="9">IBRC-M10078</strain>
    </source>
</reference>
<dbReference type="Pfam" id="PF01497">
    <property type="entry name" value="Peripla_BP_2"/>
    <property type="match status" value="1"/>
</dbReference>
<evidence type="ECO:0000256" key="4">
    <source>
        <dbReference type="ARBA" id="ARBA00022729"/>
    </source>
</evidence>
<feature type="signal peptide" evidence="6">
    <location>
        <begin position="1"/>
        <end position="19"/>
    </location>
</feature>
<keyword evidence="3" id="KW-0813">Transport</keyword>
<comment type="similarity">
    <text evidence="2">Belongs to the bacterial solute-binding protein 8 family.</text>
</comment>
<protein>
    <submittedName>
        <fullName evidence="8">Iron complex transport system substrate-binding protein</fullName>
    </submittedName>
</protein>
<dbReference type="GO" id="GO:0030288">
    <property type="term" value="C:outer membrane-bounded periplasmic space"/>
    <property type="evidence" value="ECO:0007669"/>
    <property type="project" value="TreeGrafter"/>
</dbReference>
<dbReference type="STRING" id="930152.SAMN05216565_10815"/>
<evidence type="ECO:0000256" key="2">
    <source>
        <dbReference type="ARBA" id="ARBA00008814"/>
    </source>
</evidence>
<evidence type="ECO:0000313" key="9">
    <source>
        <dbReference type="Proteomes" id="UP000199159"/>
    </source>
</evidence>
<dbReference type="SUPFAM" id="SSF53807">
    <property type="entry name" value="Helical backbone' metal receptor"/>
    <property type="match status" value="1"/>
</dbReference>
<dbReference type="PANTHER" id="PTHR30532:SF28">
    <property type="entry name" value="PETROBACTIN-BINDING PROTEIN YCLQ"/>
    <property type="match status" value="1"/>
</dbReference>
<dbReference type="AlphaFoldDB" id="A0A1H0VWX0"/>
<dbReference type="Gene3D" id="3.40.50.1980">
    <property type="entry name" value="Nitrogenase molybdenum iron protein domain"/>
    <property type="match status" value="2"/>
</dbReference>
<evidence type="ECO:0000256" key="3">
    <source>
        <dbReference type="ARBA" id="ARBA00022448"/>
    </source>
</evidence>